<protein>
    <submittedName>
        <fullName evidence="1">Polyketide cyclase</fullName>
    </submittedName>
</protein>
<dbReference type="Proteomes" id="UP000656077">
    <property type="component" value="Unassembled WGS sequence"/>
</dbReference>
<dbReference type="Pfam" id="PF10604">
    <property type="entry name" value="Polyketide_cyc2"/>
    <property type="match status" value="1"/>
</dbReference>
<dbReference type="AlphaFoldDB" id="A0A964RPY7"/>
<dbReference type="CDD" id="cd07812">
    <property type="entry name" value="SRPBCC"/>
    <property type="match status" value="1"/>
</dbReference>
<dbReference type="EMBL" id="WSRQ01000036">
    <property type="protein sequence ID" value="MVX65666.1"/>
    <property type="molecule type" value="Genomic_DNA"/>
</dbReference>
<gene>
    <name evidence="1" type="ORF">GKZ28_18455</name>
</gene>
<dbReference type="InterPro" id="IPR023393">
    <property type="entry name" value="START-like_dom_sf"/>
</dbReference>
<sequence length="131" mass="15307">MKQSTVTATFESSVEKVWDEVTDNNNCSWRSDLSQIIVSSDNTFTEYAKNGFKTDFTITLKEPYKQYEFDMKNKNMSGHWKGVFSQNGTGTRIEFTEEVEVKNPIMNLFVKFYLKKQQEIYIKDLKKALGE</sequence>
<accession>A0A964RPY7</accession>
<proteinExistence type="predicted"/>
<dbReference type="SUPFAM" id="SSF55961">
    <property type="entry name" value="Bet v1-like"/>
    <property type="match status" value="1"/>
</dbReference>
<dbReference type="InterPro" id="IPR019587">
    <property type="entry name" value="Polyketide_cyclase/dehydratase"/>
</dbReference>
<evidence type="ECO:0000313" key="1">
    <source>
        <dbReference type="EMBL" id="MVX65666.1"/>
    </source>
</evidence>
<comment type="caution">
    <text evidence="1">The sequence shown here is derived from an EMBL/GenBank/DDBJ whole genome shotgun (WGS) entry which is preliminary data.</text>
</comment>
<dbReference type="RefSeq" id="WP_160360358.1">
    <property type="nucleotide sequence ID" value="NZ_WSRQ01000036.1"/>
</dbReference>
<evidence type="ECO:0000313" key="2">
    <source>
        <dbReference type="Proteomes" id="UP000656077"/>
    </source>
</evidence>
<organism evidence="1 2">
    <name type="scientific">Clostridium chromiireducens</name>
    <dbReference type="NCBI Taxonomy" id="225345"/>
    <lineage>
        <taxon>Bacteria</taxon>
        <taxon>Bacillati</taxon>
        <taxon>Bacillota</taxon>
        <taxon>Clostridia</taxon>
        <taxon>Eubacteriales</taxon>
        <taxon>Clostridiaceae</taxon>
        <taxon>Clostridium</taxon>
    </lineage>
</organism>
<name>A0A964RPY7_9CLOT</name>
<dbReference type="Gene3D" id="3.30.530.20">
    <property type="match status" value="1"/>
</dbReference>
<reference evidence="1" key="1">
    <citation type="submission" date="2019-12" db="EMBL/GenBank/DDBJ databases">
        <title>Microbes associate with the intestines of laboratory mice.</title>
        <authorList>
            <person name="Navarre W."/>
            <person name="Wong E."/>
        </authorList>
    </citation>
    <scope>NUCLEOTIDE SEQUENCE</scope>
    <source>
        <strain evidence="1">NM79_F5</strain>
    </source>
</reference>